<dbReference type="InterPro" id="IPR045129">
    <property type="entry name" value="RNF123/RKP/RSPRY1"/>
</dbReference>
<dbReference type="AlphaFoldDB" id="A0A2J7R3K0"/>
<evidence type="ECO:0000256" key="8">
    <source>
        <dbReference type="PROSITE-ProRule" id="PRU00175"/>
    </source>
</evidence>
<evidence type="ECO:0000256" key="5">
    <source>
        <dbReference type="ARBA" id="ARBA00022771"/>
    </source>
</evidence>
<dbReference type="OrthoDB" id="258495at2759"/>
<dbReference type="PANTHER" id="PTHR13363:SF5">
    <property type="entry name" value="E3 UBIQUITIN-PROTEIN LIGASE RNF123"/>
    <property type="match status" value="1"/>
</dbReference>
<dbReference type="InterPro" id="IPR057987">
    <property type="entry name" value="TPR_RNF123/RKP"/>
</dbReference>
<reference evidence="11 12" key="1">
    <citation type="submission" date="2017-12" db="EMBL/GenBank/DDBJ databases">
        <title>Hemimetabolous genomes reveal molecular basis of termite eusociality.</title>
        <authorList>
            <person name="Harrison M.C."/>
            <person name="Jongepier E."/>
            <person name="Robertson H.M."/>
            <person name="Arning N."/>
            <person name="Bitard-Feildel T."/>
            <person name="Chao H."/>
            <person name="Childers C.P."/>
            <person name="Dinh H."/>
            <person name="Doddapaneni H."/>
            <person name="Dugan S."/>
            <person name="Gowin J."/>
            <person name="Greiner C."/>
            <person name="Han Y."/>
            <person name="Hu H."/>
            <person name="Hughes D.S.T."/>
            <person name="Huylmans A.-K."/>
            <person name="Kemena C."/>
            <person name="Kremer L.P.M."/>
            <person name="Lee S.L."/>
            <person name="Lopez-Ezquerra A."/>
            <person name="Mallet L."/>
            <person name="Monroy-Kuhn J.M."/>
            <person name="Moser A."/>
            <person name="Murali S.C."/>
            <person name="Muzny D.M."/>
            <person name="Otani S."/>
            <person name="Piulachs M.-D."/>
            <person name="Poelchau M."/>
            <person name="Qu J."/>
            <person name="Schaub F."/>
            <person name="Wada-Katsumata A."/>
            <person name="Worley K.C."/>
            <person name="Xie Q."/>
            <person name="Ylla G."/>
            <person name="Poulsen M."/>
            <person name="Gibbs R.A."/>
            <person name="Schal C."/>
            <person name="Richards S."/>
            <person name="Belles X."/>
            <person name="Korb J."/>
            <person name="Bornberg-Bauer E."/>
        </authorList>
    </citation>
    <scope>NUCLEOTIDE SEQUENCE [LARGE SCALE GENOMIC DNA]</scope>
    <source>
        <tissue evidence="11">Whole body</tissue>
    </source>
</reference>
<dbReference type="Proteomes" id="UP000235965">
    <property type="component" value="Unassembled WGS sequence"/>
</dbReference>
<evidence type="ECO:0000256" key="3">
    <source>
        <dbReference type="ARBA" id="ARBA00022679"/>
    </source>
</evidence>
<protein>
    <recommendedName>
        <fullName evidence="2">RING-type E3 ubiquitin transferase</fullName>
        <ecNumber evidence="2">2.3.2.27</ecNumber>
    </recommendedName>
</protein>
<dbReference type="GO" id="GO:0008270">
    <property type="term" value="F:zinc ion binding"/>
    <property type="evidence" value="ECO:0007669"/>
    <property type="project" value="UniProtKB-KW"/>
</dbReference>
<evidence type="ECO:0000256" key="1">
    <source>
        <dbReference type="ARBA" id="ARBA00000900"/>
    </source>
</evidence>
<keyword evidence="3" id="KW-0808">Transferase</keyword>
<evidence type="ECO:0000313" key="11">
    <source>
        <dbReference type="EMBL" id="PNF35403.1"/>
    </source>
</evidence>
<dbReference type="Gene3D" id="2.60.120.920">
    <property type="match status" value="1"/>
</dbReference>
<accession>A0A2J7R3K0</accession>
<feature type="domain" description="RING-type" evidence="9">
    <location>
        <begin position="1148"/>
        <end position="1186"/>
    </location>
</feature>
<dbReference type="InParanoid" id="A0A2J7R3K0"/>
<dbReference type="InterPro" id="IPR001870">
    <property type="entry name" value="B30.2/SPRY"/>
</dbReference>
<dbReference type="InterPro" id="IPR013083">
    <property type="entry name" value="Znf_RING/FYVE/PHD"/>
</dbReference>
<comment type="catalytic activity">
    <reaction evidence="1">
        <text>S-ubiquitinyl-[E2 ubiquitin-conjugating enzyme]-L-cysteine + [acceptor protein]-L-lysine = [E2 ubiquitin-conjugating enzyme]-L-cysteine + N(6)-ubiquitinyl-[acceptor protein]-L-lysine.</text>
        <dbReference type="EC" id="2.3.2.27"/>
    </reaction>
</comment>
<sequence>MEMDEVIRLLFGWDIDMSETSNTDPSSSSSERSKKLRCLEYAHHRVNRAMEGLDPLQGKQMWPSDTRKGRLGHAAVRFDITSNVGQSALSLDRLSVASQSNFSTVRANTCVFRGRWQYEVQLGSKGVMQIGWATIGCKFSQETGVGDTINSYAYDGNRICKWNISTQKYGEEWIGGDIIGCTIDLDSSKLEFYRNGRTMGKAFDCIHVGPGMAYFPAVSLGFKESIVANFGSTPMRYPVPGFEPIQQAPFRDLAKAEKLIVWLSQLLRLFEYKDEILGQDASQSDESISNQAFLMRLAQMLLHHLAPLLLSPYIIEACFVPLLESLCKVTSVSGLSMNETPDGKKHRLMLFLDMMFAFLEEHELKKSLEGIIVCLLTRFRQVSSSLEYRQQKQSLLLLTCLVQHTRTRHHLLEKILFGVVRFNSFLHVKPVDGSCVADVAHVWWDSNSVDQTVEQNKAAYFVACQKIQEAVASVEALQVELLKILLDNSDGTPMQASSRKIFLRNFREFLHENVLSNPTQRPVTLCCIYRLLVTFQALWECEVGEYPIVIPARTFYDGSVNYYNIDRLGGVLSHLNRTLRVQLMQVLGADHPVITTVELPRSLMRDLDNALVGFLLEGEEKCVSLDAAASLVELLDGVILLYYVEAHRHLSKVSTLCKSMGEYVTALGTVTARLETYKRHSLDMPPEIIQELEKSCCVFRQKLSEQARHMAWVRAVVCSDDKQSQLAWLLRVVLHTVKQASQEGQLFAYVPIFYLHSLIEICAALRTYIHPAAPLENVQGYEDLLIEVSQFLCDHFSDPRIVHTGSKDALIQALASFICSPNTLLSLESVPYTSRMTMVRALLRPYESRAWAQSNWVLVRIWQGCGFAFRYHKSPHLLKKHGPRPLQADSSLISQSIQPCPSYLFQCHVKEVMMSDERVTTAFLNSVLNQLNWAFSEFIGMLQEIQNVSIRPQRVFIESRQLKICATCFDLTLALVRVLEMVASIAPEIFTDVTRSSSEVLLGRLCQVLCQVLNRVSSQTSCFQHVITLDIPDLESVDHFPILTAVVGVLLALLLDDMQEFDVNVSKVPRVTKAVLIEPSFQLESICFVLGDVQKGLILKKVKPFSFYNYSDDVSIAEIENVKKMIQLLSFYQGRLSDAGVISEDEICTICYASPISAIFKPCNHHSCRTCIAHHLMISRACFFCKEPVQFVIGLDDTVLPDLSRLGTQSS</sequence>
<dbReference type="InterPro" id="IPR001841">
    <property type="entry name" value="Znf_RING"/>
</dbReference>
<dbReference type="InterPro" id="IPR013320">
    <property type="entry name" value="ConA-like_dom_sf"/>
</dbReference>
<dbReference type="PANTHER" id="PTHR13363">
    <property type="entry name" value="RING FINGER AND SRY DOMAIN-CONTAINING"/>
    <property type="match status" value="1"/>
</dbReference>
<evidence type="ECO:0000256" key="7">
    <source>
        <dbReference type="ARBA" id="ARBA00022833"/>
    </source>
</evidence>
<dbReference type="Pfam" id="PF00622">
    <property type="entry name" value="SPRY"/>
    <property type="match status" value="1"/>
</dbReference>
<keyword evidence="4" id="KW-0479">Metal-binding</keyword>
<keyword evidence="5 8" id="KW-0863">Zinc-finger</keyword>
<dbReference type="SUPFAM" id="SSF49899">
    <property type="entry name" value="Concanavalin A-like lectins/glucanases"/>
    <property type="match status" value="1"/>
</dbReference>
<feature type="domain" description="B30.2/SPRY" evidence="10">
    <location>
        <begin position="56"/>
        <end position="235"/>
    </location>
</feature>
<evidence type="ECO:0000259" key="10">
    <source>
        <dbReference type="PROSITE" id="PS50188"/>
    </source>
</evidence>
<dbReference type="EMBL" id="NEVH01007819">
    <property type="protein sequence ID" value="PNF35403.1"/>
    <property type="molecule type" value="Genomic_DNA"/>
</dbReference>
<dbReference type="PROSITE" id="PS50089">
    <property type="entry name" value="ZF_RING_2"/>
    <property type="match status" value="1"/>
</dbReference>
<dbReference type="InterPro" id="IPR003877">
    <property type="entry name" value="SPRY_dom"/>
</dbReference>
<dbReference type="FunCoup" id="A0A2J7R3K0">
    <property type="interactions" value="578"/>
</dbReference>
<evidence type="ECO:0000256" key="6">
    <source>
        <dbReference type="ARBA" id="ARBA00022786"/>
    </source>
</evidence>
<dbReference type="SMART" id="SM00449">
    <property type="entry name" value="SPRY"/>
    <property type="match status" value="1"/>
</dbReference>
<keyword evidence="12" id="KW-1185">Reference proteome</keyword>
<dbReference type="InterPro" id="IPR043136">
    <property type="entry name" value="B30.2/SPRY_sf"/>
</dbReference>
<dbReference type="EC" id="2.3.2.27" evidence="2"/>
<dbReference type="CDD" id="cd12882">
    <property type="entry name" value="SPRY_RNF123"/>
    <property type="match status" value="1"/>
</dbReference>
<dbReference type="SUPFAM" id="SSF57850">
    <property type="entry name" value="RING/U-box"/>
    <property type="match status" value="1"/>
</dbReference>
<dbReference type="STRING" id="105785.A0A2J7R3K0"/>
<dbReference type="InterPro" id="IPR035773">
    <property type="entry name" value="SPRY_RNF123"/>
</dbReference>
<dbReference type="GO" id="GO:0061630">
    <property type="term" value="F:ubiquitin protein ligase activity"/>
    <property type="evidence" value="ECO:0007669"/>
    <property type="project" value="UniProtKB-EC"/>
</dbReference>
<dbReference type="GO" id="GO:0051603">
    <property type="term" value="P:proteolysis involved in protein catabolic process"/>
    <property type="evidence" value="ECO:0007669"/>
    <property type="project" value="TreeGrafter"/>
</dbReference>
<dbReference type="Gene3D" id="3.30.40.10">
    <property type="entry name" value="Zinc/RING finger domain, C3HC4 (zinc finger)"/>
    <property type="match status" value="1"/>
</dbReference>
<dbReference type="Pfam" id="PF13920">
    <property type="entry name" value="zf-C3HC4_3"/>
    <property type="match status" value="1"/>
</dbReference>
<gene>
    <name evidence="11" type="ORF">B7P43_G01736</name>
</gene>
<dbReference type="CDD" id="cd16541">
    <property type="entry name" value="RING-HC_RNF123"/>
    <property type="match status" value="1"/>
</dbReference>
<organism evidence="11 12">
    <name type="scientific">Cryptotermes secundus</name>
    <dbReference type="NCBI Taxonomy" id="105785"/>
    <lineage>
        <taxon>Eukaryota</taxon>
        <taxon>Metazoa</taxon>
        <taxon>Ecdysozoa</taxon>
        <taxon>Arthropoda</taxon>
        <taxon>Hexapoda</taxon>
        <taxon>Insecta</taxon>
        <taxon>Pterygota</taxon>
        <taxon>Neoptera</taxon>
        <taxon>Polyneoptera</taxon>
        <taxon>Dictyoptera</taxon>
        <taxon>Blattodea</taxon>
        <taxon>Blattoidea</taxon>
        <taxon>Termitoidae</taxon>
        <taxon>Kalotermitidae</taxon>
        <taxon>Cryptotermitinae</taxon>
        <taxon>Cryptotermes</taxon>
    </lineage>
</organism>
<dbReference type="PROSITE" id="PS50188">
    <property type="entry name" value="B302_SPRY"/>
    <property type="match status" value="1"/>
</dbReference>
<proteinExistence type="predicted"/>
<keyword evidence="7" id="KW-0862">Zinc</keyword>
<evidence type="ECO:0000259" key="9">
    <source>
        <dbReference type="PROSITE" id="PS50089"/>
    </source>
</evidence>
<evidence type="ECO:0000256" key="2">
    <source>
        <dbReference type="ARBA" id="ARBA00012483"/>
    </source>
</evidence>
<evidence type="ECO:0000313" key="12">
    <source>
        <dbReference type="Proteomes" id="UP000235965"/>
    </source>
</evidence>
<dbReference type="Pfam" id="PF25576">
    <property type="entry name" value="TPR_RNF123"/>
    <property type="match status" value="1"/>
</dbReference>
<evidence type="ECO:0000256" key="4">
    <source>
        <dbReference type="ARBA" id="ARBA00022723"/>
    </source>
</evidence>
<dbReference type="EMBL" id="NEVH01007819">
    <property type="protein sequence ID" value="PNF35413.1"/>
    <property type="molecule type" value="Genomic_DNA"/>
</dbReference>
<comment type="caution">
    <text evidence="11">The sequence shown here is derived from an EMBL/GenBank/DDBJ whole genome shotgun (WGS) entry which is preliminary data.</text>
</comment>
<dbReference type="GO" id="GO:0005737">
    <property type="term" value="C:cytoplasm"/>
    <property type="evidence" value="ECO:0007669"/>
    <property type="project" value="TreeGrafter"/>
</dbReference>
<keyword evidence="6" id="KW-0833">Ubl conjugation pathway</keyword>
<name>A0A2J7R3K0_9NEOP</name>